<dbReference type="OrthoDB" id="9802554at2"/>
<dbReference type="GO" id="GO:0004632">
    <property type="term" value="F:phosphopantothenate--cysteine ligase activity"/>
    <property type="evidence" value="ECO:0007669"/>
    <property type="project" value="UniProtKB-UniRule"/>
</dbReference>
<dbReference type="SUPFAM" id="SSF52507">
    <property type="entry name" value="Homo-oligomeric flavin-containing Cys decarboxylases, HFCD"/>
    <property type="match status" value="1"/>
</dbReference>
<dbReference type="Proteomes" id="UP000193487">
    <property type="component" value="Unassembled WGS sequence"/>
</dbReference>
<comment type="caution">
    <text evidence="3">Lacks conserved residue(s) required for the propagation of feature annotation.</text>
</comment>
<feature type="binding site" evidence="3">
    <location>
        <position position="356"/>
    </location>
    <ligand>
        <name>CTP</name>
        <dbReference type="ChEBI" id="CHEBI:37563"/>
    </ligand>
</feature>
<dbReference type="Gene3D" id="3.40.50.1950">
    <property type="entry name" value="Flavin prenyltransferase-like"/>
    <property type="match status" value="1"/>
</dbReference>
<keyword evidence="2 3" id="KW-0456">Lyase</keyword>
<feature type="binding site" evidence="3">
    <location>
        <position position="352"/>
    </location>
    <ligand>
        <name>CTP</name>
        <dbReference type="ChEBI" id="CHEBI:37563"/>
    </ligand>
</feature>
<comment type="pathway">
    <text evidence="3 4">Cofactor biosynthesis; coenzyme A biosynthesis; CoA from (R)-pantothenate: step 2/5.</text>
</comment>
<keyword evidence="3 4" id="KW-0436">Ligase</keyword>
<name>A0A1X1YHW3_9MYCO</name>
<dbReference type="GO" id="GO:0015941">
    <property type="term" value="P:pantothenate catabolic process"/>
    <property type="evidence" value="ECO:0007669"/>
    <property type="project" value="InterPro"/>
</dbReference>
<dbReference type="Pfam" id="PF04127">
    <property type="entry name" value="DFP"/>
    <property type="match status" value="1"/>
</dbReference>
<comment type="function">
    <text evidence="4">Catalyzes two steps in the biosynthesis of coenzyme A. In the first step cysteine is conjugated to 4'-phosphopantothenate to form 4-phosphopantothenoylcysteine, in the latter compound is decarboxylated to form 4'-phosphopantotheine.</text>
</comment>
<comment type="function">
    <text evidence="3">Catalyzes two sequential steps in the biosynthesis of coenzyme A. In the first step cysteine is conjugated to 4'-phosphopantothenate to form 4-phosphopantothenoylcysteine. In the second step the latter compound is decarboxylated to form 4'-phosphopantotheine.</text>
</comment>
<comment type="similarity">
    <text evidence="3 4">In the C-terminal section; belongs to the PPC synthetase family.</text>
</comment>
<dbReference type="Pfam" id="PF02441">
    <property type="entry name" value="Flavoprotein"/>
    <property type="match status" value="1"/>
</dbReference>
<dbReference type="SUPFAM" id="SSF102645">
    <property type="entry name" value="CoaB-like"/>
    <property type="match status" value="1"/>
</dbReference>
<accession>A0A1X1YHW3</accession>
<comment type="catalytic activity">
    <reaction evidence="3 4">
        <text>(R)-4'-phosphopantothenate + L-cysteine + CTP = N-[(R)-4-phosphopantothenoyl]-L-cysteine + CMP + diphosphate + H(+)</text>
        <dbReference type="Rhea" id="RHEA:19397"/>
        <dbReference type="ChEBI" id="CHEBI:10986"/>
        <dbReference type="ChEBI" id="CHEBI:15378"/>
        <dbReference type="ChEBI" id="CHEBI:33019"/>
        <dbReference type="ChEBI" id="CHEBI:35235"/>
        <dbReference type="ChEBI" id="CHEBI:37563"/>
        <dbReference type="ChEBI" id="CHEBI:59458"/>
        <dbReference type="ChEBI" id="CHEBI:60377"/>
        <dbReference type="EC" id="6.3.2.5"/>
    </reaction>
</comment>
<dbReference type="GO" id="GO:0046872">
    <property type="term" value="F:metal ion binding"/>
    <property type="evidence" value="ECO:0007669"/>
    <property type="project" value="UniProtKB-KW"/>
</dbReference>
<dbReference type="GO" id="GO:0004633">
    <property type="term" value="F:phosphopantothenoylcysteine decarboxylase activity"/>
    <property type="evidence" value="ECO:0007669"/>
    <property type="project" value="UniProtKB-UniRule"/>
</dbReference>
<comment type="pathway">
    <text evidence="3 4">Cofactor biosynthesis; coenzyme A biosynthesis; CoA from (R)-pantothenate: step 3/5.</text>
</comment>
<protein>
    <recommendedName>
        <fullName evidence="3">Coenzyme A biosynthesis bifunctional protein CoaBC</fullName>
    </recommendedName>
    <alternativeName>
        <fullName evidence="3">DNA/pantothenate metabolism flavoprotein</fullName>
    </alternativeName>
    <alternativeName>
        <fullName evidence="3">Phosphopantothenoylcysteine synthetase/decarboxylase</fullName>
        <shortName evidence="3">PPCS-PPCDC</shortName>
    </alternativeName>
    <domain>
        <recommendedName>
            <fullName evidence="3">Phosphopantothenoylcysteine decarboxylase</fullName>
            <shortName evidence="3">PPC decarboxylase</shortName>
            <shortName evidence="3">PPC-DC</shortName>
            <ecNumber evidence="3">4.1.1.36</ecNumber>
        </recommendedName>
        <alternativeName>
            <fullName evidence="3">CoaC</fullName>
        </alternativeName>
    </domain>
    <domain>
        <recommendedName>
            <fullName evidence="3">Phosphopantothenate--cysteine ligase</fullName>
            <ecNumber evidence="3">6.3.2.5</ecNumber>
        </recommendedName>
        <alternativeName>
            <fullName evidence="3">CoaB</fullName>
        </alternativeName>
        <alternativeName>
            <fullName evidence="3">Phosphopantothenoylcysteine synthetase</fullName>
            <shortName evidence="3">PPC synthetase</shortName>
            <shortName evidence="3">PPC-S</shortName>
        </alternativeName>
    </domain>
</protein>
<keyword evidence="3 4" id="KW-0285">Flavoprotein</keyword>
<keyword evidence="3" id="KW-0479">Metal-binding</keyword>
<feature type="domain" description="DNA/pantothenate metabolism flavoprotein C-terminal" evidence="6">
    <location>
        <begin position="186"/>
        <end position="409"/>
    </location>
</feature>
<dbReference type="EC" id="4.1.1.36" evidence="3"/>
<evidence type="ECO:0000313" key="8">
    <source>
        <dbReference type="Proteomes" id="UP000193487"/>
    </source>
</evidence>
<evidence type="ECO:0000256" key="4">
    <source>
        <dbReference type="RuleBase" id="RU364078"/>
    </source>
</evidence>
<dbReference type="InterPro" id="IPR007085">
    <property type="entry name" value="DNA/pantothenate-metab_flavo_C"/>
</dbReference>
<dbReference type="InterPro" id="IPR035929">
    <property type="entry name" value="CoaB-like_sf"/>
</dbReference>
<dbReference type="AlphaFoldDB" id="A0A1X1YHW3"/>
<feature type="region of interest" description="Phosphopantothenoylcysteine decarboxylase" evidence="3">
    <location>
        <begin position="1"/>
        <end position="190"/>
    </location>
</feature>
<feature type="domain" description="Flavoprotein" evidence="5">
    <location>
        <begin position="4"/>
        <end position="168"/>
    </location>
</feature>
<evidence type="ECO:0000256" key="2">
    <source>
        <dbReference type="ARBA" id="ARBA00023239"/>
    </source>
</evidence>
<gene>
    <name evidence="3" type="primary">coaBC</name>
    <name evidence="7" type="ORF">AWC14_19780</name>
</gene>
<evidence type="ECO:0000256" key="1">
    <source>
        <dbReference type="ARBA" id="ARBA00022793"/>
    </source>
</evidence>
<evidence type="ECO:0000259" key="5">
    <source>
        <dbReference type="Pfam" id="PF02441"/>
    </source>
</evidence>
<keyword evidence="1 3" id="KW-0210">Decarboxylase</keyword>
<feature type="binding site" evidence="3">
    <location>
        <position position="280"/>
    </location>
    <ligand>
        <name>CTP</name>
        <dbReference type="ChEBI" id="CHEBI:37563"/>
    </ligand>
</feature>
<evidence type="ECO:0000259" key="6">
    <source>
        <dbReference type="Pfam" id="PF04127"/>
    </source>
</evidence>
<dbReference type="InterPro" id="IPR003382">
    <property type="entry name" value="Flavoprotein"/>
</dbReference>
<feature type="binding site" evidence="3">
    <location>
        <position position="334"/>
    </location>
    <ligand>
        <name>CTP</name>
        <dbReference type="ChEBI" id="CHEBI:37563"/>
    </ligand>
</feature>
<dbReference type="STRING" id="487514.A5707_18270"/>
<keyword evidence="8" id="KW-1185">Reference proteome</keyword>
<dbReference type="PANTHER" id="PTHR14359:SF6">
    <property type="entry name" value="PHOSPHOPANTOTHENOYLCYSTEINE DECARBOXYLASE"/>
    <property type="match status" value="1"/>
</dbReference>
<dbReference type="PANTHER" id="PTHR14359">
    <property type="entry name" value="HOMO-OLIGOMERIC FLAVIN CONTAINING CYS DECARBOXYLASE FAMILY"/>
    <property type="match status" value="1"/>
</dbReference>
<dbReference type="HAMAP" id="MF_02225">
    <property type="entry name" value="CoaBC"/>
    <property type="match status" value="1"/>
</dbReference>
<evidence type="ECO:0000256" key="3">
    <source>
        <dbReference type="HAMAP-Rule" id="MF_02225"/>
    </source>
</evidence>
<comment type="cofactor">
    <cofactor evidence="3">
        <name>Mg(2+)</name>
        <dbReference type="ChEBI" id="CHEBI:18420"/>
    </cofactor>
</comment>
<dbReference type="GO" id="GO:0071513">
    <property type="term" value="C:phosphopantothenoylcysteine decarboxylase complex"/>
    <property type="evidence" value="ECO:0007669"/>
    <property type="project" value="TreeGrafter"/>
</dbReference>
<dbReference type="GO" id="GO:0015937">
    <property type="term" value="P:coenzyme A biosynthetic process"/>
    <property type="evidence" value="ECO:0007669"/>
    <property type="project" value="UniProtKB-UniRule"/>
</dbReference>
<keyword evidence="3" id="KW-0511">Multifunctional enzyme</keyword>
<evidence type="ECO:0000313" key="7">
    <source>
        <dbReference type="EMBL" id="ORW10620.1"/>
    </source>
</evidence>
<dbReference type="InterPro" id="IPR036551">
    <property type="entry name" value="Flavin_trans-like"/>
</dbReference>
<dbReference type="Gene3D" id="3.40.50.10300">
    <property type="entry name" value="CoaB-like"/>
    <property type="match status" value="1"/>
</dbReference>
<dbReference type="RefSeq" id="WP_045376400.1">
    <property type="nucleotide sequence ID" value="NZ_BBKA01000033.1"/>
</dbReference>
<dbReference type="EMBL" id="LQPE01000014">
    <property type="protein sequence ID" value="ORW10620.1"/>
    <property type="molecule type" value="Genomic_DNA"/>
</dbReference>
<dbReference type="NCBIfam" id="TIGR00521">
    <property type="entry name" value="coaBC_dfp"/>
    <property type="match status" value="1"/>
</dbReference>
<comment type="cofactor">
    <cofactor evidence="3">
        <name>FMN</name>
        <dbReference type="ChEBI" id="CHEBI:58210"/>
    </cofactor>
    <text evidence="3">Binds 1 FMN per subunit.</text>
</comment>
<proteinExistence type="inferred from homology"/>
<feature type="binding site" evidence="3">
    <location>
        <position position="290"/>
    </location>
    <ligand>
        <name>CTP</name>
        <dbReference type="ChEBI" id="CHEBI:37563"/>
    </ligand>
</feature>
<dbReference type="EC" id="6.3.2.5" evidence="3"/>
<comment type="catalytic activity">
    <reaction evidence="3 4">
        <text>N-[(R)-4-phosphopantothenoyl]-L-cysteine + H(+) = (R)-4'-phosphopantetheine + CO2</text>
        <dbReference type="Rhea" id="RHEA:16793"/>
        <dbReference type="ChEBI" id="CHEBI:15378"/>
        <dbReference type="ChEBI" id="CHEBI:16526"/>
        <dbReference type="ChEBI" id="CHEBI:59458"/>
        <dbReference type="ChEBI" id="CHEBI:61723"/>
        <dbReference type="EC" id="4.1.1.36"/>
    </reaction>
</comment>
<comment type="caution">
    <text evidence="7">The sequence shown here is derived from an EMBL/GenBank/DDBJ whole genome shotgun (WGS) entry which is preliminary data.</text>
</comment>
<dbReference type="UniPathway" id="UPA00241">
    <property type="reaction ID" value="UER00353"/>
</dbReference>
<dbReference type="GO" id="GO:0010181">
    <property type="term" value="F:FMN binding"/>
    <property type="evidence" value="ECO:0007669"/>
    <property type="project" value="UniProtKB-UniRule"/>
</dbReference>
<keyword evidence="3 4" id="KW-0288">FMN</keyword>
<feature type="region of interest" description="Phosphopantothenate--cysteine ligase" evidence="3">
    <location>
        <begin position="191"/>
        <end position="416"/>
    </location>
</feature>
<organism evidence="7 8">
    <name type="scientific">Mycobacterium kyorinense</name>
    <dbReference type="NCBI Taxonomy" id="487514"/>
    <lineage>
        <taxon>Bacteria</taxon>
        <taxon>Bacillati</taxon>
        <taxon>Actinomycetota</taxon>
        <taxon>Actinomycetes</taxon>
        <taxon>Mycobacteriales</taxon>
        <taxon>Mycobacteriaceae</taxon>
        <taxon>Mycobacterium</taxon>
    </lineage>
</organism>
<keyword evidence="3" id="KW-0460">Magnesium</keyword>
<comment type="similarity">
    <text evidence="3 4">In the N-terminal section; belongs to the HFCD (homo-oligomeric flavin containing Cys decarboxylase) superfamily.</text>
</comment>
<reference evidence="7 8" key="1">
    <citation type="submission" date="2016-01" db="EMBL/GenBank/DDBJ databases">
        <title>The new phylogeny of the genus Mycobacterium.</title>
        <authorList>
            <person name="Tarcisio F."/>
            <person name="Conor M."/>
            <person name="Antonella G."/>
            <person name="Elisabetta G."/>
            <person name="Giulia F.S."/>
            <person name="Sara T."/>
            <person name="Anna F."/>
            <person name="Clotilde B."/>
            <person name="Roberto B."/>
            <person name="Veronica D.S."/>
            <person name="Fabio R."/>
            <person name="Monica P."/>
            <person name="Olivier J."/>
            <person name="Enrico T."/>
            <person name="Nicola S."/>
        </authorList>
    </citation>
    <scope>NUCLEOTIDE SEQUENCE [LARGE SCALE GENOMIC DNA]</scope>
    <source>
        <strain evidence="7 8">DSM 45166</strain>
    </source>
</reference>
<sequence>MDRKRIIVGVSGGIAAYKAATVVRQLTEAGHRVRVIPTESALRFVGAATFEALSGEPVRTGVFDDVPEVPHVALGQGADLVVVAPATADLLARAVTGRADDLLTATLLTARCPVLFAPAMHTEMWLHPATQDNVATLRRRGAVVLEPASGRLTGTDSGAGRLPEAEEITTFAQLLLERHDALPYDLAGCKMLVTAGGTREPIDPVRFIGNRSSGKQGYALARVAAQRGAEVTLIAGHTAGLIDPAGVDVVHVSSAQQLADAVSKHAPDAHVLAMAAAVADFRPAQVATAKIKKSAAEDTAAPTIELVRNDDVLAAAVRARADGQLPNMRAIVGFAAETGDANGDVLFHARAKLRRKGCDLLVVNAVGEGKAFEVDSNDGWLLASDGTESALQHGSKTLMASRIVDAIATFLHSGSG</sequence>
<dbReference type="InterPro" id="IPR005252">
    <property type="entry name" value="CoaBC"/>
</dbReference>